<evidence type="ECO:0000256" key="7">
    <source>
        <dbReference type="ARBA" id="ARBA00048791"/>
    </source>
</evidence>
<dbReference type="InterPro" id="IPR028581">
    <property type="entry name" value="DeoC_typeI"/>
</dbReference>
<keyword evidence="3" id="KW-0963">Cytoplasm</keyword>
<dbReference type="InterPro" id="IPR002915">
    <property type="entry name" value="DeoC/FbaB/LacD_aldolase"/>
</dbReference>
<name>A0A0A1V9T4_9HYPO</name>
<evidence type="ECO:0000256" key="3">
    <source>
        <dbReference type="ARBA" id="ARBA00022490"/>
    </source>
</evidence>
<evidence type="ECO:0000256" key="5">
    <source>
        <dbReference type="ARBA" id="ARBA00023270"/>
    </source>
</evidence>
<dbReference type="Proteomes" id="UP000030151">
    <property type="component" value="Unassembled WGS sequence"/>
</dbReference>
<evidence type="ECO:0000313" key="9">
    <source>
        <dbReference type="EMBL" id="EXV06446.1"/>
    </source>
</evidence>
<dbReference type="UniPathway" id="UPA00002">
    <property type="reaction ID" value="UER00468"/>
</dbReference>
<evidence type="ECO:0000313" key="10">
    <source>
        <dbReference type="Proteomes" id="UP000030151"/>
    </source>
</evidence>
<dbReference type="GO" id="GO:0005737">
    <property type="term" value="C:cytoplasm"/>
    <property type="evidence" value="ECO:0007669"/>
    <property type="project" value="InterPro"/>
</dbReference>
<feature type="active site" description="Schiff-base intermediate with acetaldehyde" evidence="8">
    <location>
        <position position="164"/>
    </location>
</feature>
<dbReference type="Pfam" id="PF01791">
    <property type="entry name" value="DeoC"/>
    <property type="match status" value="1"/>
</dbReference>
<dbReference type="PIRSF" id="PIRSF001357">
    <property type="entry name" value="DeoC"/>
    <property type="match status" value="1"/>
</dbReference>
<evidence type="ECO:0000256" key="8">
    <source>
        <dbReference type="PIRSR" id="PIRSR001357-50"/>
    </source>
</evidence>
<gene>
    <name evidence="9" type="ORF">X797_001166</name>
</gene>
<evidence type="ECO:0000256" key="4">
    <source>
        <dbReference type="ARBA" id="ARBA00023239"/>
    </source>
</evidence>
<sequence length="264" mass="27891">MAQPVKVKVSLPMLAAHIDHSLLHPTLTDAQITTGLLLCKQHAVASACVKPCSVPLAAEVLAGSPVKVCAAVGFPHGSSTAATKMAETVEALDAGAAEIDMVVNVGKALGRQWHYVEHEVNAINRIVTTRGAVLKVIFETDYLQHEHIRKLCEICTELGVGFVKTSTGYGFVRRDNGMYSYEGATTPHLKLMRASAGPEVQIKAAGGVRTLDDVLHVMSLGVTRVGATATEAILEEARARGIGDEEIEVEVRRSDGTNGGGASC</sequence>
<dbReference type="PANTHER" id="PTHR10889">
    <property type="entry name" value="DEOXYRIBOSE-PHOSPHATE ALDOLASE"/>
    <property type="match status" value="1"/>
</dbReference>
<dbReference type="InterPro" id="IPR011343">
    <property type="entry name" value="DeoC"/>
</dbReference>
<keyword evidence="4" id="KW-0456">Lyase</keyword>
<protein>
    <recommendedName>
        <fullName evidence="2">deoxyribose-phosphate aldolase</fullName>
        <ecNumber evidence="2">4.1.2.4</ecNumber>
    </recommendedName>
    <alternativeName>
        <fullName evidence="6">2-deoxy-D-ribose 5-phosphate aldolase</fullName>
    </alternativeName>
</protein>
<proteinExistence type="inferred from homology"/>
<dbReference type="HAMAP" id="MF_00114">
    <property type="entry name" value="DeoC_type1"/>
    <property type="match status" value="1"/>
</dbReference>
<comment type="caution">
    <text evidence="9">The sequence shown here is derived from an EMBL/GenBank/DDBJ whole genome shotgun (WGS) entry which is preliminary data.</text>
</comment>
<dbReference type="GO" id="GO:0004139">
    <property type="term" value="F:deoxyribose-phosphate aldolase activity"/>
    <property type="evidence" value="ECO:0007669"/>
    <property type="project" value="UniProtKB-EC"/>
</dbReference>
<dbReference type="GO" id="GO:0046386">
    <property type="term" value="P:deoxyribose phosphate catabolic process"/>
    <property type="evidence" value="ECO:0007669"/>
    <property type="project" value="UniProtKB-UniPathway"/>
</dbReference>
<dbReference type="GO" id="GO:0016052">
    <property type="term" value="P:carbohydrate catabolic process"/>
    <property type="evidence" value="ECO:0007669"/>
    <property type="project" value="TreeGrafter"/>
</dbReference>
<dbReference type="NCBIfam" id="TIGR00126">
    <property type="entry name" value="deoC"/>
    <property type="match status" value="1"/>
</dbReference>
<evidence type="ECO:0000256" key="6">
    <source>
        <dbReference type="ARBA" id="ARBA00032755"/>
    </source>
</evidence>
<dbReference type="InterPro" id="IPR013785">
    <property type="entry name" value="Aldolase_TIM"/>
</dbReference>
<dbReference type="eggNOG" id="KOG3981">
    <property type="taxonomic scope" value="Eukaryota"/>
</dbReference>
<dbReference type="OrthoDB" id="70823at2759"/>
<dbReference type="Gene3D" id="3.20.20.70">
    <property type="entry name" value="Aldolase class I"/>
    <property type="match status" value="1"/>
</dbReference>
<dbReference type="EMBL" id="JELW01000001">
    <property type="protein sequence ID" value="EXV06446.1"/>
    <property type="molecule type" value="Genomic_DNA"/>
</dbReference>
<evidence type="ECO:0000256" key="2">
    <source>
        <dbReference type="ARBA" id="ARBA00012515"/>
    </source>
</evidence>
<evidence type="ECO:0000256" key="1">
    <source>
        <dbReference type="ARBA" id="ARBA00010936"/>
    </source>
</evidence>
<keyword evidence="5 8" id="KW-0704">Schiff base</keyword>
<organism evidence="9 10">
    <name type="scientific">Metarhizium robertsii</name>
    <dbReference type="NCBI Taxonomy" id="568076"/>
    <lineage>
        <taxon>Eukaryota</taxon>
        <taxon>Fungi</taxon>
        <taxon>Dikarya</taxon>
        <taxon>Ascomycota</taxon>
        <taxon>Pezizomycotina</taxon>
        <taxon>Sordariomycetes</taxon>
        <taxon>Hypocreomycetidae</taxon>
        <taxon>Hypocreales</taxon>
        <taxon>Clavicipitaceae</taxon>
        <taxon>Metarhizium</taxon>
    </lineage>
</organism>
<dbReference type="EC" id="4.1.2.4" evidence="2"/>
<accession>A0A0A1V9T4</accession>
<dbReference type="PANTHER" id="PTHR10889:SF1">
    <property type="entry name" value="DEOXYRIBOSE-PHOSPHATE ALDOLASE"/>
    <property type="match status" value="1"/>
</dbReference>
<dbReference type="HOGENOM" id="CLU_053595_0_2_1"/>
<dbReference type="GO" id="GO:0009264">
    <property type="term" value="P:deoxyribonucleotide catabolic process"/>
    <property type="evidence" value="ECO:0007669"/>
    <property type="project" value="InterPro"/>
</dbReference>
<dbReference type="SMART" id="SM01133">
    <property type="entry name" value="DeoC"/>
    <property type="match status" value="1"/>
</dbReference>
<feature type="active site" description="Proton donor/acceptor" evidence="8">
    <location>
        <position position="203"/>
    </location>
</feature>
<comment type="similarity">
    <text evidence="1">Belongs to the DeoC/FbaB aldolase family. DeoC type 1 subfamily.</text>
</comment>
<dbReference type="CDD" id="cd00959">
    <property type="entry name" value="DeoC"/>
    <property type="match status" value="1"/>
</dbReference>
<dbReference type="AlphaFoldDB" id="A0A0A1V9T4"/>
<reference evidence="9 10" key="1">
    <citation type="submission" date="2014-02" db="EMBL/GenBank/DDBJ databases">
        <title>The genome sequence of the entomopathogenic fungus Metarhizium robertsii ARSEF 2575.</title>
        <authorList>
            <person name="Giuliano Garisto Donzelli B."/>
            <person name="Roe B.A."/>
            <person name="Macmil S.L."/>
            <person name="Krasnoff S.B."/>
            <person name="Gibson D.M."/>
        </authorList>
    </citation>
    <scope>NUCLEOTIDE SEQUENCE [LARGE SCALE GENOMIC DNA]</scope>
    <source>
        <strain evidence="9 10">ARSEF 2575</strain>
    </source>
</reference>
<dbReference type="SUPFAM" id="SSF51569">
    <property type="entry name" value="Aldolase"/>
    <property type="match status" value="1"/>
</dbReference>
<comment type="catalytic activity">
    <reaction evidence="7">
        <text>2-deoxy-D-ribose 5-phosphate = D-glyceraldehyde 3-phosphate + acetaldehyde</text>
        <dbReference type="Rhea" id="RHEA:12821"/>
        <dbReference type="ChEBI" id="CHEBI:15343"/>
        <dbReference type="ChEBI" id="CHEBI:59776"/>
        <dbReference type="ChEBI" id="CHEBI:62877"/>
        <dbReference type="EC" id="4.1.2.4"/>
    </reaction>
</comment>